<feature type="transmembrane region" description="Helical" evidence="1">
    <location>
        <begin position="146"/>
        <end position="170"/>
    </location>
</feature>
<accession>A0AAU9JF22</accession>
<keyword evidence="1" id="KW-0472">Membrane</keyword>
<feature type="transmembrane region" description="Helical" evidence="1">
    <location>
        <begin position="182"/>
        <end position="207"/>
    </location>
</feature>
<keyword evidence="1" id="KW-1133">Transmembrane helix</keyword>
<dbReference type="AlphaFoldDB" id="A0AAU9JF22"/>
<feature type="transmembrane region" description="Helical" evidence="1">
    <location>
        <begin position="227"/>
        <end position="253"/>
    </location>
</feature>
<evidence type="ECO:0000256" key="1">
    <source>
        <dbReference type="SAM" id="Phobius"/>
    </source>
</evidence>
<reference evidence="2" key="1">
    <citation type="submission" date="2021-09" db="EMBL/GenBank/DDBJ databases">
        <authorList>
            <consortium name="AG Swart"/>
            <person name="Singh M."/>
            <person name="Singh A."/>
            <person name="Seah K."/>
            <person name="Emmerich C."/>
        </authorList>
    </citation>
    <scope>NUCLEOTIDE SEQUENCE</scope>
    <source>
        <strain evidence="2">ATCC30299</strain>
    </source>
</reference>
<organism evidence="2 3">
    <name type="scientific">Blepharisma stoltei</name>
    <dbReference type="NCBI Taxonomy" id="1481888"/>
    <lineage>
        <taxon>Eukaryota</taxon>
        <taxon>Sar</taxon>
        <taxon>Alveolata</taxon>
        <taxon>Ciliophora</taxon>
        <taxon>Postciliodesmatophora</taxon>
        <taxon>Heterotrichea</taxon>
        <taxon>Heterotrichida</taxon>
        <taxon>Blepharismidae</taxon>
        <taxon>Blepharisma</taxon>
    </lineage>
</organism>
<feature type="transmembrane region" description="Helical" evidence="1">
    <location>
        <begin position="35"/>
        <end position="60"/>
    </location>
</feature>
<keyword evidence="3" id="KW-1185">Reference proteome</keyword>
<gene>
    <name evidence="2" type="ORF">BSTOLATCC_MIC36382</name>
</gene>
<comment type="caution">
    <text evidence="2">The sequence shown here is derived from an EMBL/GenBank/DDBJ whole genome shotgun (WGS) entry which is preliminary data.</text>
</comment>
<evidence type="ECO:0000313" key="2">
    <source>
        <dbReference type="EMBL" id="CAG9324596.1"/>
    </source>
</evidence>
<keyword evidence="1" id="KW-0812">Transmembrane</keyword>
<feature type="transmembrane region" description="Helical" evidence="1">
    <location>
        <begin position="80"/>
        <end position="101"/>
    </location>
</feature>
<dbReference type="EMBL" id="CAJZBQ010000036">
    <property type="protein sequence ID" value="CAG9324596.1"/>
    <property type="molecule type" value="Genomic_DNA"/>
</dbReference>
<dbReference type="Proteomes" id="UP001162131">
    <property type="component" value="Unassembled WGS sequence"/>
</dbReference>
<sequence length="275" mass="31612">MEGNDKEFRQSFSLPVFIYRQKEGRSIYSMNIPKIMFWFSGLMTILVYANLLLACLTNFSCSTFLPTLTYIGCFRGHDRIFIVSCTFFALVLVLMYTGAYYHFGSSLPDWKRLALLYLGVISCITLPFISLTDEVNSVHIIPFEPVYSFLSVCFVLVNLAWGSLVYSLILKSRSTFNVQERRWFFILTLFLGLFAFLSLITLIEWNWAYSTSSNAFINENAEAICEWILVTISIFLPPIFCQFFRGFMLSFAVSSGRSRSEEKEAKDVELATLNP</sequence>
<protein>
    <submittedName>
        <fullName evidence="2">Uncharacterized protein</fullName>
    </submittedName>
</protein>
<feature type="transmembrane region" description="Helical" evidence="1">
    <location>
        <begin position="113"/>
        <end position="131"/>
    </location>
</feature>
<evidence type="ECO:0000313" key="3">
    <source>
        <dbReference type="Proteomes" id="UP001162131"/>
    </source>
</evidence>
<proteinExistence type="predicted"/>
<name>A0AAU9JF22_9CILI</name>